<accession>A0AAW2H8C0</accession>
<sequence>MYMRINDSLNVCKEPMPLCDSSLPLPRPVRIIDLSAEKSAIKEHDMDVFAVILGGVYRDSSIERFIEKLIDDPQVYDRKGKSCFFNVLLMAYFYLLKNDKRMAGRMRDVLKANVRFFPKTVLCFNFHFTGDEFVDSLVLSAQWLGDYYGESRFLNLCYKTHVSRESVSADMLAEFMRRLAESIEHVPREYVLDFLRNVFLHDTVIYHTIRAEQLVRIVFSFLKSRTQGKKEHHLIPAYRLSMSLLQTFSCSSLFSLLLDEVLRLPPGGKKSQSLRSWFEIKSDVSFEKYRAAIKNSCDSYESMLRIFDDISGCVYAIAGPCNMAPLLGFLDLLLLVFSTVSVEFLARLRVRLIKAISRVFLSMQNTVKDCHVLEADTVDNILLENKRLWPVLSKFVLAMHRMDAADSTKTSKKKNTRTSPTQSSLLVLIEKIKRFELLLTSKPGCEMLAERLTLLKNRSFEIRAIDIPADI</sequence>
<organism evidence="1">
    <name type="scientific">Menopon gallinae</name>
    <name type="common">poultry shaft louse</name>
    <dbReference type="NCBI Taxonomy" id="328185"/>
    <lineage>
        <taxon>Eukaryota</taxon>
        <taxon>Metazoa</taxon>
        <taxon>Ecdysozoa</taxon>
        <taxon>Arthropoda</taxon>
        <taxon>Hexapoda</taxon>
        <taxon>Insecta</taxon>
        <taxon>Pterygota</taxon>
        <taxon>Neoptera</taxon>
        <taxon>Paraneoptera</taxon>
        <taxon>Psocodea</taxon>
        <taxon>Troctomorpha</taxon>
        <taxon>Phthiraptera</taxon>
        <taxon>Amblycera</taxon>
        <taxon>Menoponidae</taxon>
        <taxon>Menopon</taxon>
    </lineage>
</organism>
<name>A0AAW2H8C0_9NEOP</name>
<dbReference type="AlphaFoldDB" id="A0AAW2H8C0"/>
<reference evidence="1" key="1">
    <citation type="journal article" date="2024" name="Gigascience">
        <title>Chromosome-level genome of the poultry shaft louse Menopon gallinae provides insight into the host-switching and adaptive evolution of parasitic lice.</title>
        <authorList>
            <person name="Xu Y."/>
            <person name="Ma L."/>
            <person name="Liu S."/>
            <person name="Liang Y."/>
            <person name="Liu Q."/>
            <person name="He Z."/>
            <person name="Tian L."/>
            <person name="Duan Y."/>
            <person name="Cai W."/>
            <person name="Li H."/>
            <person name="Song F."/>
        </authorList>
    </citation>
    <scope>NUCLEOTIDE SEQUENCE</scope>
    <source>
        <strain evidence="1">Cailab_2023a</strain>
    </source>
</reference>
<proteinExistence type="predicted"/>
<evidence type="ECO:0000313" key="1">
    <source>
        <dbReference type="EMBL" id="KAL0266018.1"/>
    </source>
</evidence>
<dbReference type="EMBL" id="JARGDH010000006">
    <property type="protein sequence ID" value="KAL0266018.1"/>
    <property type="molecule type" value="Genomic_DNA"/>
</dbReference>
<gene>
    <name evidence="1" type="ORF">PYX00_011735</name>
</gene>
<protein>
    <submittedName>
        <fullName evidence="1">Uncharacterized protein</fullName>
    </submittedName>
</protein>
<comment type="caution">
    <text evidence="1">The sequence shown here is derived from an EMBL/GenBank/DDBJ whole genome shotgun (WGS) entry which is preliminary data.</text>
</comment>